<dbReference type="EMBL" id="VIVR01000001">
    <property type="protein sequence ID" value="TWE15870.1"/>
    <property type="molecule type" value="Genomic_DNA"/>
</dbReference>
<dbReference type="GO" id="GO:0051539">
    <property type="term" value="F:4 iron, 4 sulfur cluster binding"/>
    <property type="evidence" value="ECO:0007669"/>
    <property type="project" value="UniProtKB-UniRule"/>
</dbReference>
<feature type="binding site" evidence="12">
    <location>
        <position position="62"/>
    </location>
    <ligand>
        <name>[4Fe-4S] cluster</name>
        <dbReference type="ChEBI" id="CHEBI:49883"/>
    </ligand>
</feature>
<dbReference type="PANTHER" id="PTHR38839">
    <property type="entry name" value="TRANSCRIPTIONAL REGULATOR WHID-RELATED"/>
    <property type="match status" value="1"/>
</dbReference>
<dbReference type="InterPro" id="IPR034768">
    <property type="entry name" value="4FE4S_WBL"/>
</dbReference>
<dbReference type="GO" id="GO:0035731">
    <property type="term" value="F:dinitrosyl-iron complex binding"/>
    <property type="evidence" value="ECO:0007669"/>
    <property type="project" value="UniProtKB-UniRule"/>
</dbReference>
<dbReference type="OrthoDB" id="4954884at2"/>
<feature type="domain" description="4Fe-4S Wbl-type" evidence="14">
    <location>
        <begin position="22"/>
        <end position="86"/>
    </location>
</feature>
<keyword evidence="11 12" id="KW-0804">Transcription</keyword>
<name>A0A561EJU4_9ACTN</name>
<evidence type="ECO:0000256" key="6">
    <source>
        <dbReference type="ARBA" id="ARBA00023004"/>
    </source>
</evidence>
<sequence>MSEISRLPGPFERFWDWQLDAACRGVDSSLFFHPPGERGGPHDEREEAAKRICAGCPVRAQCLQYALAARERYGVWGGLTEDERQALLGPAGAPRTRRRAPSRRTRPDRPARHTAGAR</sequence>
<evidence type="ECO:0000256" key="11">
    <source>
        <dbReference type="ARBA" id="ARBA00023163"/>
    </source>
</evidence>
<keyword evidence="7 12" id="KW-0411">Iron-sulfur</keyword>
<dbReference type="Proteomes" id="UP000318416">
    <property type="component" value="Unassembled WGS sequence"/>
</dbReference>
<keyword evidence="5 12" id="KW-0479">Metal-binding</keyword>
<comment type="caution">
    <text evidence="15">The sequence shown here is derived from an EMBL/GenBank/DDBJ whole genome shotgun (WGS) entry which is preliminary data.</text>
</comment>
<keyword evidence="6 12" id="KW-0408">Iron</keyword>
<dbReference type="RefSeq" id="WP_145787629.1">
    <property type="nucleotide sequence ID" value="NZ_BAAABR010000027.1"/>
</dbReference>
<dbReference type="GO" id="GO:0005737">
    <property type="term" value="C:cytoplasm"/>
    <property type="evidence" value="ECO:0007669"/>
    <property type="project" value="UniProtKB-SubCell"/>
</dbReference>
<comment type="PTM">
    <text evidence="12">The Fe-S cluster can be nitrosylated by nitric oxide (NO).</text>
</comment>
<evidence type="ECO:0000256" key="4">
    <source>
        <dbReference type="ARBA" id="ARBA00022490"/>
    </source>
</evidence>
<reference evidence="15 16" key="1">
    <citation type="submission" date="2019-06" db="EMBL/GenBank/DDBJ databases">
        <title>Sequencing the genomes of 1000 actinobacteria strains.</title>
        <authorList>
            <person name="Klenk H.-P."/>
        </authorList>
    </citation>
    <scope>NUCLEOTIDE SEQUENCE [LARGE SCALE GENOMIC DNA]</scope>
    <source>
        <strain evidence="15 16">DSM 41649</strain>
    </source>
</reference>
<keyword evidence="4 12" id="KW-0963">Cytoplasm</keyword>
<dbReference type="Pfam" id="PF02467">
    <property type="entry name" value="Whib"/>
    <property type="match status" value="1"/>
</dbReference>
<comment type="function">
    <text evidence="12">Acts as a transcriptional regulator. Probably redox-responsive. The apo- but not holo-form probably binds DNA.</text>
</comment>
<comment type="cofactor">
    <cofactor evidence="12">
        <name>[4Fe-4S] cluster</name>
        <dbReference type="ChEBI" id="CHEBI:49883"/>
    </cofactor>
    <text evidence="12">Binds 1 [4Fe-4S] cluster per subunit. Following nitrosylation of the [4Fe-4S] cluster binds 1 [4Fe-8(NO)] cluster per subunit.</text>
</comment>
<dbReference type="GO" id="GO:0045892">
    <property type="term" value="P:negative regulation of DNA-templated transcription"/>
    <property type="evidence" value="ECO:0007669"/>
    <property type="project" value="TreeGrafter"/>
</dbReference>
<dbReference type="GO" id="GO:0046872">
    <property type="term" value="F:metal ion binding"/>
    <property type="evidence" value="ECO:0007669"/>
    <property type="project" value="UniProtKB-KW"/>
</dbReference>
<keyword evidence="16" id="KW-1185">Reference proteome</keyword>
<evidence type="ECO:0000313" key="15">
    <source>
        <dbReference type="EMBL" id="TWE15870.1"/>
    </source>
</evidence>
<keyword evidence="8 12" id="KW-0805">Transcription regulation</keyword>
<feature type="compositionally biased region" description="Basic residues" evidence="13">
    <location>
        <begin position="95"/>
        <end position="104"/>
    </location>
</feature>
<feature type="binding site" evidence="12">
    <location>
        <position position="56"/>
    </location>
    <ligand>
        <name>[4Fe-4S] cluster</name>
        <dbReference type="ChEBI" id="CHEBI:49883"/>
    </ligand>
</feature>
<dbReference type="GO" id="GO:0003677">
    <property type="term" value="F:DNA binding"/>
    <property type="evidence" value="ECO:0007669"/>
    <property type="project" value="UniProtKB-UniRule"/>
</dbReference>
<evidence type="ECO:0000256" key="1">
    <source>
        <dbReference type="ARBA" id="ARBA00004496"/>
    </source>
</evidence>
<feature type="region of interest" description="Disordered" evidence="13">
    <location>
        <begin position="84"/>
        <end position="118"/>
    </location>
</feature>
<evidence type="ECO:0000256" key="8">
    <source>
        <dbReference type="ARBA" id="ARBA00023015"/>
    </source>
</evidence>
<keyword evidence="10 12" id="KW-1015">Disulfide bond</keyword>
<comment type="similarity">
    <text evidence="2 12">Belongs to the WhiB family.</text>
</comment>
<keyword evidence="9 12" id="KW-0238">DNA-binding</keyword>
<protein>
    <recommendedName>
        <fullName evidence="12">Transcriptional regulator WhiB</fullName>
    </recommendedName>
</protein>
<proteinExistence type="inferred from homology"/>
<accession>A0A561EJU4</accession>
<dbReference type="HAMAP" id="MF_01479">
    <property type="entry name" value="WhiB"/>
    <property type="match status" value="1"/>
</dbReference>
<evidence type="ECO:0000256" key="2">
    <source>
        <dbReference type="ARBA" id="ARBA00006597"/>
    </source>
</evidence>
<evidence type="ECO:0000313" key="16">
    <source>
        <dbReference type="Proteomes" id="UP000318416"/>
    </source>
</evidence>
<evidence type="ECO:0000256" key="9">
    <source>
        <dbReference type="ARBA" id="ARBA00023125"/>
    </source>
</evidence>
<evidence type="ECO:0000256" key="10">
    <source>
        <dbReference type="ARBA" id="ARBA00023157"/>
    </source>
</evidence>
<dbReference type="AlphaFoldDB" id="A0A561EJU4"/>
<keyword evidence="3 12" id="KW-0004">4Fe-4S</keyword>
<evidence type="ECO:0000256" key="13">
    <source>
        <dbReference type="SAM" id="MobiDB-lite"/>
    </source>
</evidence>
<dbReference type="GO" id="GO:0047134">
    <property type="term" value="F:protein-disulfide reductase [NAD(P)H] activity"/>
    <property type="evidence" value="ECO:0007669"/>
    <property type="project" value="TreeGrafter"/>
</dbReference>
<dbReference type="GO" id="GO:0045454">
    <property type="term" value="P:cell redox homeostasis"/>
    <property type="evidence" value="ECO:0007669"/>
    <property type="project" value="TreeGrafter"/>
</dbReference>
<dbReference type="PROSITE" id="PS51674">
    <property type="entry name" value="4FE4S_WBL"/>
    <property type="match status" value="1"/>
</dbReference>
<comment type="subcellular location">
    <subcellularLocation>
        <location evidence="1 12">Cytoplasm</location>
    </subcellularLocation>
</comment>
<dbReference type="InterPro" id="IPR003482">
    <property type="entry name" value="Whib"/>
</dbReference>
<feature type="binding site" evidence="12">
    <location>
        <position position="53"/>
    </location>
    <ligand>
        <name>[4Fe-4S] cluster</name>
        <dbReference type="ChEBI" id="CHEBI:49883"/>
    </ligand>
</feature>
<evidence type="ECO:0000259" key="14">
    <source>
        <dbReference type="PROSITE" id="PS51674"/>
    </source>
</evidence>
<gene>
    <name evidence="12" type="primary">whiB</name>
    <name evidence="15" type="ORF">FB465_0818</name>
</gene>
<evidence type="ECO:0000256" key="5">
    <source>
        <dbReference type="ARBA" id="ARBA00022723"/>
    </source>
</evidence>
<dbReference type="PANTHER" id="PTHR38839:SF5">
    <property type="entry name" value="TRANSCRIPTIONAL REGULATOR WHID"/>
    <property type="match status" value="1"/>
</dbReference>
<evidence type="ECO:0000256" key="7">
    <source>
        <dbReference type="ARBA" id="ARBA00023014"/>
    </source>
</evidence>
<comment type="PTM">
    <text evidence="12">Upon Fe-S cluster removal intramolecular disulfide bonds are formed.</text>
</comment>
<evidence type="ECO:0000256" key="3">
    <source>
        <dbReference type="ARBA" id="ARBA00022485"/>
    </source>
</evidence>
<feature type="binding site" evidence="12">
    <location>
        <position position="23"/>
    </location>
    <ligand>
        <name>[4Fe-4S] cluster</name>
        <dbReference type="ChEBI" id="CHEBI:49883"/>
    </ligand>
</feature>
<evidence type="ECO:0000256" key="12">
    <source>
        <dbReference type="HAMAP-Rule" id="MF_01479"/>
    </source>
</evidence>
<organism evidence="15 16">
    <name type="scientific">Kitasatospora atroaurantiaca</name>
    <dbReference type="NCBI Taxonomy" id="285545"/>
    <lineage>
        <taxon>Bacteria</taxon>
        <taxon>Bacillati</taxon>
        <taxon>Actinomycetota</taxon>
        <taxon>Actinomycetes</taxon>
        <taxon>Kitasatosporales</taxon>
        <taxon>Streptomycetaceae</taxon>
        <taxon>Kitasatospora</taxon>
    </lineage>
</organism>